<keyword evidence="2" id="KW-1185">Reference proteome</keyword>
<sequence length="1973" mass="221524">MNHRSISADRRSLPHHSAHESHTLLFLSATMLSADEFMLQVGNQPYKKRHEFAAKLALEKDPALLTLIQQLLATTPLPSRVPYPSVPDDASSPKSIDLQFPQTTASKSFVQRELGITMAIVLGPPALPVLLDALLHPSNAGKAKIIGACVQYASDEQLLDVYRRCVPAVQSALKESFSKAGRVDLLVSMGVPRRPAHVVEPEMVVLERTLSSCAEHLREEAWNKTTLAQNWPHLNLRSSQYVAPDSQLNLVEKLFELLETYPPTRPGFKSTYKLPNVLNGRLLSFLKTDLPRSLALVNKLCRWVGNGKLQISLPARFAKGRYYADFWHRLDLDTQRAHVEPFLISLVQSDLLKSGQLAKFALLEQSRWQVVHSVAMSAIALLGKCKPEKERPNVISFVLEAIQILQGRIATTAAIEAKQRSQAAFEEGAADLIAHAIKQFLASLTASEKSDEEIVAKLRTTFLTSVLRTLDHHHTLVKVPFESARGVFSMQHVSAGLLQGIALEFMDALKPKTRNVFTIPGHGVTQPYSNLPSGDNDAMFQIVTSLWPPRDHLHFYTHSISQHLSQSQKEHIWTQLDDPAYLIGSLTSSTSSVRSTALAALNVFPPSPSARHAIVQQALAADGTDAIILQLYALCDITDPTARAALQKMTYTRLFDERLEVYRTMIQATDAADSVSAFIDTIKFFVPRIKNEIPPDAEQLPYLFDVTKIIGLFRRATEEEAREIAAVYVAWEAQVNEAVSSLYSISSHIMSIVNYCLSIFVSEPSGVFFQMALQILWARCLQEHGLSKAKAQFVTLSAYRQTDLRTAADELAFRTFVSSLENDNVDYGFYRIQDEVAYVEFMYEYNQKVFEPQVFDEENAAYPAFVRAMLGCLGTRWERVPRIRAWVERQMGVLRAAKGTGDVPADWSKSPLLEAVQFVRSLGALYKSTLEETPPAWWTEFRDLRLLSTATSEEWTQRWGECSEEEGNKRAALLDSLVQLLLRIDDTAVYLHFVAEHIINHRQDLLLDRFITTGKYGVFNRPPADYTEGDKIPPATWNFRSASRFTPHQCEVFGDLLLEIIRSNEYPLHERVQATERFTKLPTTTIHELAALLVDEELNPRIAEAILMFLPSLDEPAAGIELLLAPAILSGELARTAVYSVKRSLEHVPLKSVSTFLEPPTAKPLRIGVFKELVRIISTYLELPEMQDLVKRLWDRPLHQDVRIALLQSILPALDSPYQELAWLIIDKAVAAMSTLQADDTLFVLLAVQPKVRRYITDDVMRNNVLRSPVLSDMATVIIPAAHCDRYVETVIWPLTKIRLNVELAESIKADKKKSAELAERIPFIRSASYLTLFDSFLKSENALSFAERAFEDSRAFVDVGAESYRMGDHFGYRAEEGLYLYLIECIGHCVAHNSDCWRFLVETVDFLAQQVASFQQNPTTQGHRSITQLLALRLGDNFLFHGSESLWTSVPHDRMELIKPLVDHGVQDFFATVLYQRRFVLYRNHVARVLRNTTDEDVLPEARALLAENIRLSHSCHHSFEAVIANLVALLGVIPLQCHSVFRAEILAGEHGIAEAPWVNSIQLTTLERAYSRTAVYANELRTFHGHIVTQQPTFYQQRYTTLESLIRKLIDHSGKDSDLTVRDAFELVVVPVIERQRNNEEEREMVVRLFKDHSYQFFTLAPECAQGIIHDALVGARLGKADSLAKAREMVALLVKHVTLGSGKDAASFAAAFFLEMIYSGKFSSTALNQSSHSDDVALTFPYFFGRDDVSGGDIEDRRTKSTLAAVQGLYDSWKTRHAASFTTQKMGETSKYSSSTALLVILDTYQTSPKLILANPSVFLSCLCLALSDADLHSYAPKLFSSLRDVLAPVEMHKKRSTWVPPAELTLSFVRKLLVELPEEVLDAVVGTFNVGVTESKYEGVNLLSWWADTFFSDNAAYKELVDAEGRERLLGVYGELRAMAVGDEDAIVRVTALQKLRKAKDLVVTEVKA</sequence>
<protein>
    <submittedName>
        <fullName evidence="1">Uncharacterized protein</fullName>
    </submittedName>
</protein>
<dbReference type="EMBL" id="JARKIF010000024">
    <property type="protein sequence ID" value="KAJ7615325.1"/>
    <property type="molecule type" value="Genomic_DNA"/>
</dbReference>
<accession>A0AAD7BB03</accession>
<reference evidence="1" key="1">
    <citation type="submission" date="2023-03" db="EMBL/GenBank/DDBJ databases">
        <title>Massive genome expansion in bonnet fungi (Mycena s.s.) driven by repeated elements and novel gene families across ecological guilds.</title>
        <authorList>
            <consortium name="Lawrence Berkeley National Laboratory"/>
            <person name="Harder C.B."/>
            <person name="Miyauchi S."/>
            <person name="Viragh M."/>
            <person name="Kuo A."/>
            <person name="Thoen E."/>
            <person name="Andreopoulos B."/>
            <person name="Lu D."/>
            <person name="Skrede I."/>
            <person name="Drula E."/>
            <person name="Henrissat B."/>
            <person name="Morin E."/>
            <person name="Kohler A."/>
            <person name="Barry K."/>
            <person name="LaButti K."/>
            <person name="Morin E."/>
            <person name="Salamov A."/>
            <person name="Lipzen A."/>
            <person name="Mereny Z."/>
            <person name="Hegedus B."/>
            <person name="Baldrian P."/>
            <person name="Stursova M."/>
            <person name="Weitz H."/>
            <person name="Taylor A."/>
            <person name="Grigoriev I.V."/>
            <person name="Nagy L.G."/>
            <person name="Martin F."/>
            <person name="Kauserud H."/>
        </authorList>
    </citation>
    <scope>NUCLEOTIDE SEQUENCE</scope>
    <source>
        <strain evidence="1">9284</strain>
    </source>
</reference>
<proteinExistence type="predicted"/>
<dbReference type="Proteomes" id="UP001221142">
    <property type="component" value="Unassembled WGS sequence"/>
</dbReference>
<comment type="caution">
    <text evidence="1">The sequence shown here is derived from an EMBL/GenBank/DDBJ whole genome shotgun (WGS) entry which is preliminary data.</text>
</comment>
<name>A0AAD7BB03_9AGAR</name>
<evidence type="ECO:0000313" key="1">
    <source>
        <dbReference type="EMBL" id="KAJ7615325.1"/>
    </source>
</evidence>
<gene>
    <name evidence="1" type="ORF">FB45DRAFT_935399</name>
</gene>
<evidence type="ECO:0000313" key="2">
    <source>
        <dbReference type="Proteomes" id="UP001221142"/>
    </source>
</evidence>
<organism evidence="1 2">
    <name type="scientific">Roridomyces roridus</name>
    <dbReference type="NCBI Taxonomy" id="1738132"/>
    <lineage>
        <taxon>Eukaryota</taxon>
        <taxon>Fungi</taxon>
        <taxon>Dikarya</taxon>
        <taxon>Basidiomycota</taxon>
        <taxon>Agaricomycotina</taxon>
        <taxon>Agaricomycetes</taxon>
        <taxon>Agaricomycetidae</taxon>
        <taxon>Agaricales</taxon>
        <taxon>Marasmiineae</taxon>
        <taxon>Mycenaceae</taxon>
        <taxon>Roridomyces</taxon>
    </lineage>
</organism>